<reference evidence="1 2" key="1">
    <citation type="submission" date="2015-01" db="EMBL/GenBank/DDBJ databases">
        <title>Draft Genome Sequences of Four Bacillus thermoamylovorans Strains, Isolated From Food Products.</title>
        <authorList>
            <person name="Krawcyk A.O."/>
            <person name="Berendsen E.M."/>
            <person name="Eijlander R.T."/>
            <person name="de Jong A."/>
            <person name="Wells-Bennik M."/>
            <person name="Kuipers O.P."/>
        </authorList>
    </citation>
    <scope>NUCLEOTIDE SEQUENCE [LARGE SCALE GENOMIC DNA]</scope>
    <source>
        <strain evidence="1 2">B4167</strain>
    </source>
</reference>
<name>A0ABD4A7I0_9BACI</name>
<sequence length="51" mass="5790">MKTHASRQFQENIDQYKMPEALKTSKKGHYRVGYEATTTGNNTDIGKKTEG</sequence>
<gene>
    <name evidence="1" type="ORF">B4167_2634</name>
</gene>
<organism evidence="1 2">
    <name type="scientific">Caldibacillus thermoamylovorans</name>
    <dbReference type="NCBI Taxonomy" id="35841"/>
    <lineage>
        <taxon>Bacteria</taxon>
        <taxon>Bacillati</taxon>
        <taxon>Bacillota</taxon>
        <taxon>Bacilli</taxon>
        <taxon>Bacillales</taxon>
        <taxon>Bacillaceae</taxon>
        <taxon>Caldibacillus</taxon>
    </lineage>
</organism>
<dbReference type="Proteomes" id="UP000032076">
    <property type="component" value="Unassembled WGS sequence"/>
</dbReference>
<comment type="caution">
    <text evidence="1">The sequence shown here is derived from an EMBL/GenBank/DDBJ whole genome shotgun (WGS) entry which is preliminary data.</text>
</comment>
<protein>
    <submittedName>
        <fullName evidence="1">Uncharacterized protein</fullName>
    </submittedName>
</protein>
<dbReference type="AlphaFoldDB" id="A0ABD4A7I0"/>
<dbReference type="RefSeq" id="WP_192878684.1">
    <property type="nucleotide sequence ID" value="NZ_CP023704.1"/>
</dbReference>
<evidence type="ECO:0000313" key="2">
    <source>
        <dbReference type="Proteomes" id="UP000032076"/>
    </source>
</evidence>
<dbReference type="EMBL" id="JXLU01000080">
    <property type="protein sequence ID" value="KIO72858.1"/>
    <property type="molecule type" value="Genomic_DNA"/>
</dbReference>
<proteinExistence type="predicted"/>
<accession>A0ABD4A7I0</accession>
<evidence type="ECO:0000313" key="1">
    <source>
        <dbReference type="EMBL" id="KIO72858.1"/>
    </source>
</evidence>